<dbReference type="Proteomes" id="UP000268094">
    <property type="component" value="Unassembled WGS sequence"/>
</dbReference>
<comment type="caution">
    <text evidence="1">The sequence shown here is derived from an EMBL/GenBank/DDBJ whole genome shotgun (WGS) entry which is preliminary data.</text>
</comment>
<evidence type="ECO:0000313" key="2">
    <source>
        <dbReference type="Proteomes" id="UP000268094"/>
    </source>
</evidence>
<dbReference type="AlphaFoldDB" id="A0A3A8HQE4"/>
<gene>
    <name evidence="1" type="ORF">D7V88_36265</name>
</gene>
<dbReference type="EMBL" id="RAVZ01000406">
    <property type="protein sequence ID" value="RKG73552.1"/>
    <property type="molecule type" value="Genomic_DNA"/>
</dbReference>
<name>A0A3A8HQE4_9BACT</name>
<organism evidence="1 2">
    <name type="scientific">Corallococcus terminator</name>
    <dbReference type="NCBI Taxonomy" id="2316733"/>
    <lineage>
        <taxon>Bacteria</taxon>
        <taxon>Pseudomonadati</taxon>
        <taxon>Myxococcota</taxon>
        <taxon>Myxococcia</taxon>
        <taxon>Myxococcales</taxon>
        <taxon>Cystobacterineae</taxon>
        <taxon>Myxococcaceae</taxon>
        <taxon>Corallococcus</taxon>
    </lineage>
</organism>
<protein>
    <submittedName>
        <fullName evidence="1">Uncharacterized protein</fullName>
    </submittedName>
</protein>
<accession>A0A3A8HQE4</accession>
<keyword evidence="2" id="KW-1185">Reference proteome</keyword>
<reference evidence="2" key="1">
    <citation type="submission" date="2018-09" db="EMBL/GenBank/DDBJ databases">
        <authorList>
            <person name="Livingstone P.G."/>
            <person name="Whitworth D.E."/>
        </authorList>
    </citation>
    <scope>NUCLEOTIDE SEQUENCE [LARGE SCALE GENOMIC DNA]</scope>
    <source>
        <strain evidence="2">CA054A</strain>
    </source>
</reference>
<proteinExistence type="predicted"/>
<evidence type="ECO:0000313" key="1">
    <source>
        <dbReference type="EMBL" id="RKG73552.1"/>
    </source>
</evidence>
<sequence>MNGSAILARQHTPHKKQEQHMRATIIAGLMAVGFLAGCGGVEAPEEMSPEEANRIVEMATPGPCTDACDAKYYQCYYGGGDPYYCNSYRAYCISQCP</sequence>